<sequence>MHVYSSDNEFRPTFLATLGVVAFVVVIALNAYVFPWLYQQIPFEIPSLIVPGLAFGVVFGLFRRVFDRRLWNKAWMPDFIAAVPDLTGHWEGEIKTSYEGEISDDYLADGGHRPMTATLDIEQTWSKIIIHFETDRSQSVSTAANFQTEGTLHPKLSYLFENEGADVDEQAADEGPYDGTTRFTYRESNDRLVGYYYTGPARASEQGDGQKTTYGTAEFTRMSDESQK</sequence>
<keyword evidence="2" id="KW-0472">Membrane</keyword>
<gene>
    <name evidence="4" type="ORF">ACFO0N_19730</name>
</gene>
<evidence type="ECO:0000313" key="4">
    <source>
        <dbReference type="EMBL" id="MFC4360184.1"/>
    </source>
</evidence>
<feature type="transmembrane region" description="Helical" evidence="2">
    <location>
        <begin position="45"/>
        <end position="66"/>
    </location>
</feature>
<dbReference type="AlphaFoldDB" id="A0ABD5PI35"/>
<accession>A0ABD5PI35</accession>
<dbReference type="RefSeq" id="WP_267623131.1">
    <property type="nucleotide sequence ID" value="NZ_JAODIW010000007.1"/>
</dbReference>
<feature type="region of interest" description="Disordered" evidence="1">
    <location>
        <begin position="200"/>
        <end position="228"/>
    </location>
</feature>
<dbReference type="Pfam" id="PF18153">
    <property type="entry name" value="Cap15_CD_rec"/>
    <property type="match status" value="1"/>
</dbReference>
<dbReference type="Proteomes" id="UP001595921">
    <property type="component" value="Unassembled WGS sequence"/>
</dbReference>
<keyword evidence="2" id="KW-1133">Transmembrane helix</keyword>
<keyword evidence="2" id="KW-0812">Transmembrane</keyword>
<dbReference type="InterPro" id="IPR041208">
    <property type="entry name" value="Cap15"/>
</dbReference>
<organism evidence="4 5">
    <name type="scientific">Halobium salinum</name>
    <dbReference type="NCBI Taxonomy" id="1364940"/>
    <lineage>
        <taxon>Archaea</taxon>
        <taxon>Methanobacteriati</taxon>
        <taxon>Methanobacteriota</taxon>
        <taxon>Stenosarchaea group</taxon>
        <taxon>Halobacteria</taxon>
        <taxon>Halobacteriales</taxon>
        <taxon>Haloferacaceae</taxon>
        <taxon>Halobium</taxon>
    </lineage>
</organism>
<reference evidence="4 5" key="1">
    <citation type="journal article" date="2019" name="Int. J. Syst. Evol. Microbiol.">
        <title>The Global Catalogue of Microorganisms (GCM) 10K type strain sequencing project: providing services to taxonomists for standard genome sequencing and annotation.</title>
        <authorList>
            <consortium name="The Broad Institute Genomics Platform"/>
            <consortium name="The Broad Institute Genome Sequencing Center for Infectious Disease"/>
            <person name="Wu L."/>
            <person name="Ma J."/>
        </authorList>
    </citation>
    <scope>NUCLEOTIDE SEQUENCE [LARGE SCALE GENOMIC DNA]</scope>
    <source>
        <strain evidence="4 5">CGMCC 1.12553</strain>
    </source>
</reference>
<evidence type="ECO:0000256" key="1">
    <source>
        <dbReference type="SAM" id="MobiDB-lite"/>
    </source>
</evidence>
<evidence type="ECO:0000256" key="2">
    <source>
        <dbReference type="SAM" id="Phobius"/>
    </source>
</evidence>
<feature type="transmembrane region" description="Helical" evidence="2">
    <location>
        <begin position="12"/>
        <end position="33"/>
    </location>
</feature>
<comment type="caution">
    <text evidence="4">The sequence shown here is derived from an EMBL/GenBank/DDBJ whole genome shotgun (WGS) entry which is preliminary data.</text>
</comment>
<dbReference type="EMBL" id="JBHSDS010000016">
    <property type="protein sequence ID" value="MFC4360184.1"/>
    <property type="molecule type" value="Genomic_DNA"/>
</dbReference>
<keyword evidence="5" id="KW-1185">Reference proteome</keyword>
<protein>
    <recommendedName>
        <fullName evidence="3">CD-NTase-associated protein 15 domain-containing protein</fullName>
    </recommendedName>
</protein>
<feature type="domain" description="CD-NTase-associated protein 15" evidence="3">
    <location>
        <begin position="82"/>
        <end position="203"/>
    </location>
</feature>
<evidence type="ECO:0000259" key="3">
    <source>
        <dbReference type="Pfam" id="PF18153"/>
    </source>
</evidence>
<name>A0ABD5PI35_9EURY</name>
<evidence type="ECO:0000313" key="5">
    <source>
        <dbReference type="Proteomes" id="UP001595921"/>
    </source>
</evidence>
<proteinExistence type="predicted"/>